<evidence type="ECO:0000313" key="2">
    <source>
        <dbReference type="EMBL" id="EGO63457.1"/>
    </source>
</evidence>
<gene>
    <name evidence="2" type="ORF">ALO_13105</name>
</gene>
<organism evidence="2 3">
    <name type="scientific">Acetonema longum DSM 6540</name>
    <dbReference type="NCBI Taxonomy" id="1009370"/>
    <lineage>
        <taxon>Bacteria</taxon>
        <taxon>Bacillati</taxon>
        <taxon>Bacillota</taxon>
        <taxon>Negativicutes</taxon>
        <taxon>Acetonemataceae</taxon>
        <taxon>Acetonema</taxon>
    </lineage>
</organism>
<sequence>YTKSRNLILTSVVLISGISGAAVKFGTIELKGMALGTIVAVVVSLTFEVFTRMRVVNDLDTDQDPSCKG</sequence>
<dbReference type="EMBL" id="AFGF01000115">
    <property type="protein sequence ID" value="EGO63457.1"/>
    <property type="molecule type" value="Genomic_DNA"/>
</dbReference>
<keyword evidence="1" id="KW-0472">Membrane</keyword>
<dbReference type="Proteomes" id="UP000003240">
    <property type="component" value="Unassembled WGS sequence"/>
</dbReference>
<dbReference type="eggNOG" id="COG2233">
    <property type="taxonomic scope" value="Bacteria"/>
</dbReference>
<reference evidence="2 3" key="1">
    <citation type="journal article" date="2011" name="EMBO J.">
        <title>Structural diversity of bacterial flagellar motors.</title>
        <authorList>
            <person name="Chen S."/>
            <person name="Beeby M."/>
            <person name="Murphy G.E."/>
            <person name="Leadbetter J.R."/>
            <person name="Hendrixson D.R."/>
            <person name="Briegel A."/>
            <person name="Li Z."/>
            <person name="Shi J."/>
            <person name="Tocheva E.I."/>
            <person name="Muller A."/>
            <person name="Dobro M.J."/>
            <person name="Jensen G.J."/>
        </authorList>
    </citation>
    <scope>NUCLEOTIDE SEQUENCE [LARGE SCALE GENOMIC DNA]</scope>
    <source>
        <strain evidence="2 3">DSM 6540</strain>
    </source>
</reference>
<evidence type="ECO:0000256" key="1">
    <source>
        <dbReference type="SAM" id="Phobius"/>
    </source>
</evidence>
<protein>
    <submittedName>
        <fullName evidence="2">Uracil transporter</fullName>
    </submittedName>
</protein>
<proteinExistence type="predicted"/>
<feature type="non-terminal residue" evidence="2">
    <location>
        <position position="1"/>
    </location>
</feature>
<name>F7NKK5_9FIRM</name>
<accession>F7NKK5</accession>
<comment type="caution">
    <text evidence="2">The sequence shown here is derived from an EMBL/GenBank/DDBJ whole genome shotgun (WGS) entry which is preliminary data.</text>
</comment>
<keyword evidence="3" id="KW-1185">Reference proteome</keyword>
<dbReference type="AlphaFoldDB" id="F7NKK5"/>
<keyword evidence="1" id="KW-1133">Transmembrane helix</keyword>
<keyword evidence="1" id="KW-0812">Transmembrane</keyword>
<feature type="transmembrane region" description="Helical" evidence="1">
    <location>
        <begin position="30"/>
        <end position="50"/>
    </location>
</feature>
<dbReference type="STRING" id="1009370.ALO_13105"/>
<evidence type="ECO:0000313" key="3">
    <source>
        <dbReference type="Proteomes" id="UP000003240"/>
    </source>
</evidence>